<dbReference type="Proteomes" id="UP000256514">
    <property type="component" value="Unassembled WGS sequence"/>
</dbReference>
<dbReference type="OrthoDB" id="9814407at2"/>
<feature type="domain" description="YCII-related" evidence="2">
    <location>
        <begin position="5"/>
        <end position="85"/>
    </location>
</feature>
<dbReference type="Gene3D" id="3.30.70.1060">
    <property type="entry name" value="Dimeric alpha+beta barrel"/>
    <property type="match status" value="1"/>
</dbReference>
<keyword evidence="4" id="KW-1185">Reference proteome</keyword>
<gene>
    <name evidence="3" type="ORF">CQA54_00565</name>
</gene>
<protein>
    <submittedName>
        <fullName evidence="3">GTP cyclohydrolase</fullName>
    </submittedName>
</protein>
<comment type="similarity">
    <text evidence="1">Belongs to the YciI family.</text>
</comment>
<dbReference type="InterPro" id="IPR005545">
    <property type="entry name" value="YCII"/>
</dbReference>
<name>A0A3D8ITN9_9HELI</name>
<dbReference type="PANTHER" id="PTHR37828">
    <property type="entry name" value="GSR2449 PROTEIN"/>
    <property type="match status" value="1"/>
</dbReference>
<reference evidence="3 4" key="1">
    <citation type="submission" date="2018-04" db="EMBL/GenBank/DDBJ databases">
        <title>Novel Campyloabacter and Helicobacter Species and Strains.</title>
        <authorList>
            <person name="Mannion A.J."/>
            <person name="Shen Z."/>
            <person name="Fox J.G."/>
        </authorList>
    </citation>
    <scope>NUCLEOTIDE SEQUENCE [LARGE SCALE GENOMIC DNA]</scope>
    <source>
        <strain evidence="3 4">MIT 12-6600</strain>
    </source>
</reference>
<sequence>MKNLFCILVTYTKPIHEIEQILAEHRAYLQKGYDAGFLLVSGPQNPRIGGCIIGHFADKDAAIAFTHNDPYYLNNVAIYEIIEFSPVLHAKCIKEFVQD</sequence>
<evidence type="ECO:0000313" key="4">
    <source>
        <dbReference type="Proteomes" id="UP000256514"/>
    </source>
</evidence>
<accession>A0A3D8ITN9</accession>
<proteinExistence type="inferred from homology"/>
<keyword evidence="3" id="KW-0378">Hydrolase</keyword>
<evidence type="ECO:0000313" key="3">
    <source>
        <dbReference type="EMBL" id="RDU68340.1"/>
    </source>
</evidence>
<dbReference type="GO" id="GO:0016787">
    <property type="term" value="F:hydrolase activity"/>
    <property type="evidence" value="ECO:0007669"/>
    <property type="project" value="UniProtKB-KW"/>
</dbReference>
<dbReference type="RefSeq" id="WP_115570298.1">
    <property type="nucleotide sequence ID" value="NZ_NXLT01000001.1"/>
</dbReference>
<dbReference type="EMBL" id="NXLT01000001">
    <property type="protein sequence ID" value="RDU68340.1"/>
    <property type="molecule type" value="Genomic_DNA"/>
</dbReference>
<comment type="caution">
    <text evidence="3">The sequence shown here is derived from an EMBL/GenBank/DDBJ whole genome shotgun (WGS) entry which is preliminary data.</text>
</comment>
<organism evidence="3 4">
    <name type="scientific">Helicobacter equorum</name>
    <dbReference type="NCBI Taxonomy" id="361872"/>
    <lineage>
        <taxon>Bacteria</taxon>
        <taxon>Pseudomonadati</taxon>
        <taxon>Campylobacterota</taxon>
        <taxon>Epsilonproteobacteria</taxon>
        <taxon>Campylobacterales</taxon>
        <taxon>Helicobacteraceae</taxon>
        <taxon>Helicobacter</taxon>
    </lineage>
</organism>
<dbReference type="InterPro" id="IPR011008">
    <property type="entry name" value="Dimeric_a/b-barrel"/>
</dbReference>
<evidence type="ECO:0000256" key="1">
    <source>
        <dbReference type="ARBA" id="ARBA00007689"/>
    </source>
</evidence>
<evidence type="ECO:0000259" key="2">
    <source>
        <dbReference type="Pfam" id="PF03795"/>
    </source>
</evidence>
<dbReference type="SUPFAM" id="SSF54909">
    <property type="entry name" value="Dimeric alpha+beta barrel"/>
    <property type="match status" value="1"/>
</dbReference>
<dbReference type="PANTHER" id="PTHR37828:SF1">
    <property type="entry name" value="YCII-RELATED DOMAIN-CONTAINING PROTEIN"/>
    <property type="match status" value="1"/>
</dbReference>
<dbReference type="AlphaFoldDB" id="A0A3D8ITN9"/>
<dbReference type="Pfam" id="PF03795">
    <property type="entry name" value="YCII"/>
    <property type="match status" value="1"/>
</dbReference>